<organism evidence="4 5">
    <name type="scientific">Pisciglobus halotolerans</name>
    <dbReference type="NCBI Taxonomy" id="745365"/>
    <lineage>
        <taxon>Bacteria</taxon>
        <taxon>Bacillati</taxon>
        <taxon>Bacillota</taxon>
        <taxon>Bacilli</taxon>
        <taxon>Lactobacillales</taxon>
        <taxon>Carnobacteriaceae</taxon>
    </lineage>
</organism>
<dbReference type="InterPro" id="IPR001173">
    <property type="entry name" value="Glyco_trans_2-like"/>
</dbReference>
<name>A0A1I3CPZ8_9LACT</name>
<reference evidence="4 5" key="1">
    <citation type="submission" date="2016-10" db="EMBL/GenBank/DDBJ databases">
        <authorList>
            <person name="de Groot N.N."/>
        </authorList>
    </citation>
    <scope>NUCLEOTIDE SEQUENCE [LARGE SCALE GENOMIC DNA]</scope>
    <source>
        <strain evidence="4 5">DSM 27630</strain>
    </source>
</reference>
<dbReference type="Proteomes" id="UP000198668">
    <property type="component" value="Unassembled WGS sequence"/>
</dbReference>
<dbReference type="CDD" id="cd00761">
    <property type="entry name" value="Glyco_tranf_GTA_type"/>
    <property type="match status" value="1"/>
</dbReference>
<dbReference type="RefSeq" id="WP_092092646.1">
    <property type="nucleotide sequence ID" value="NZ_FOQE01000021.1"/>
</dbReference>
<keyword evidence="2 4" id="KW-0808">Transferase</keyword>
<protein>
    <submittedName>
        <fullName evidence="4">Glycosyltransferase involved in cell wall bisynthesis</fullName>
    </submittedName>
</protein>
<sequence length="311" mass="36522">MSNKPLVSVIVPVYNVEEYIKECLDSIVGQSYSSIEIILINDGSTDKSLEILTSYASDDRVKIVTQENKGLSCSRNKGISIATGKYLLFVDGDDFIEKQMIKNLVEQLETFHCDLIRFNGISFYDNVPKDSELKENSYDFSHRLKPGRVYGESSYDFNRKTFASSVALYMVKRELIINNHIRFKKDIIHEDELFTTQIFVAAHSMCYDNHSYYHRRYRRGSIMTNKTFEQEKNSFDSYFVVFKELEKMHHLDIYNRKQKKLIKRQLLSIYSGMTKKKLPENYKQKYLKQSSTISLKDELYLKVLSIVRNKQ</sequence>
<dbReference type="AlphaFoldDB" id="A0A1I3CPZ8"/>
<dbReference type="OrthoDB" id="8773442at2"/>
<keyword evidence="1" id="KW-0328">Glycosyltransferase</keyword>
<feature type="domain" description="Glycosyltransferase 2-like" evidence="3">
    <location>
        <begin position="8"/>
        <end position="146"/>
    </location>
</feature>
<gene>
    <name evidence="4" type="ORF">SAMN04489868_12112</name>
</gene>
<dbReference type="Gene3D" id="3.90.550.10">
    <property type="entry name" value="Spore Coat Polysaccharide Biosynthesis Protein SpsA, Chain A"/>
    <property type="match status" value="1"/>
</dbReference>
<dbReference type="PANTHER" id="PTHR22916:SF51">
    <property type="entry name" value="GLYCOSYLTRANSFERASE EPSH-RELATED"/>
    <property type="match status" value="1"/>
</dbReference>
<dbReference type="InterPro" id="IPR029044">
    <property type="entry name" value="Nucleotide-diphossugar_trans"/>
</dbReference>
<evidence type="ECO:0000259" key="3">
    <source>
        <dbReference type="Pfam" id="PF00535"/>
    </source>
</evidence>
<dbReference type="SUPFAM" id="SSF53448">
    <property type="entry name" value="Nucleotide-diphospho-sugar transferases"/>
    <property type="match status" value="1"/>
</dbReference>
<proteinExistence type="predicted"/>
<evidence type="ECO:0000256" key="2">
    <source>
        <dbReference type="ARBA" id="ARBA00022679"/>
    </source>
</evidence>
<dbReference type="Pfam" id="PF00535">
    <property type="entry name" value="Glycos_transf_2"/>
    <property type="match status" value="1"/>
</dbReference>
<dbReference type="EMBL" id="FOQE01000021">
    <property type="protein sequence ID" value="SFH76605.1"/>
    <property type="molecule type" value="Genomic_DNA"/>
</dbReference>
<evidence type="ECO:0000313" key="4">
    <source>
        <dbReference type="EMBL" id="SFH76605.1"/>
    </source>
</evidence>
<keyword evidence="5" id="KW-1185">Reference proteome</keyword>
<evidence type="ECO:0000256" key="1">
    <source>
        <dbReference type="ARBA" id="ARBA00022676"/>
    </source>
</evidence>
<dbReference type="GO" id="GO:0016757">
    <property type="term" value="F:glycosyltransferase activity"/>
    <property type="evidence" value="ECO:0007669"/>
    <property type="project" value="UniProtKB-KW"/>
</dbReference>
<dbReference type="PANTHER" id="PTHR22916">
    <property type="entry name" value="GLYCOSYLTRANSFERASE"/>
    <property type="match status" value="1"/>
</dbReference>
<accession>A0A1I3CPZ8</accession>
<evidence type="ECO:0000313" key="5">
    <source>
        <dbReference type="Proteomes" id="UP000198668"/>
    </source>
</evidence>